<keyword evidence="2" id="KW-0732">Signal</keyword>
<dbReference type="AlphaFoldDB" id="A0A1F7W5P0"/>
<accession>A0A1F7W5P0</accession>
<protein>
    <recommendedName>
        <fullName evidence="5">DUF5667 domain-containing protein</fullName>
    </recommendedName>
</protein>
<feature type="signal peptide" evidence="2">
    <location>
        <begin position="1"/>
        <end position="19"/>
    </location>
</feature>
<feature type="chain" id="PRO_5009533327" description="DUF5667 domain-containing protein" evidence="2">
    <location>
        <begin position="20"/>
        <end position="177"/>
    </location>
</feature>
<evidence type="ECO:0008006" key="5">
    <source>
        <dbReference type="Google" id="ProtNLM"/>
    </source>
</evidence>
<gene>
    <name evidence="3" type="ORF">A2304_03575</name>
</gene>
<evidence type="ECO:0000313" key="4">
    <source>
        <dbReference type="Proteomes" id="UP000176501"/>
    </source>
</evidence>
<feature type="compositionally biased region" description="Low complexity" evidence="1">
    <location>
        <begin position="164"/>
        <end position="177"/>
    </location>
</feature>
<feature type="region of interest" description="Disordered" evidence="1">
    <location>
        <begin position="154"/>
        <end position="177"/>
    </location>
</feature>
<evidence type="ECO:0000256" key="2">
    <source>
        <dbReference type="SAM" id="SignalP"/>
    </source>
</evidence>
<evidence type="ECO:0000313" key="3">
    <source>
        <dbReference type="EMBL" id="OGL98132.1"/>
    </source>
</evidence>
<comment type="caution">
    <text evidence="3">The sequence shown here is derived from an EMBL/GenBank/DDBJ whole genome shotgun (WGS) entry which is preliminary data.</text>
</comment>
<proteinExistence type="predicted"/>
<dbReference type="EMBL" id="MGFE01000023">
    <property type="protein sequence ID" value="OGL98132.1"/>
    <property type="molecule type" value="Genomic_DNA"/>
</dbReference>
<evidence type="ECO:0000256" key="1">
    <source>
        <dbReference type="SAM" id="MobiDB-lite"/>
    </source>
</evidence>
<sequence length="177" mass="19456">MTKKTLLIGAIVAALGAGAIGVGTSLAAQAENREPGFVSEIVTALAERFDLDPTAVQEVFDEQAEANHEEMQARHNELFEDRLAKAVEEGTLTQEQADAVLAKRDEMQAYAETLRDTDPEERKDAMKEKIDALRDWAEENDIPPGFLRFVPLPRNGQGQGREGNGMNHFGNGMGMMR</sequence>
<name>A0A1F7W5P0_9BACT</name>
<dbReference type="Proteomes" id="UP000176501">
    <property type="component" value="Unassembled WGS sequence"/>
</dbReference>
<reference evidence="3 4" key="1">
    <citation type="journal article" date="2016" name="Nat. Commun.">
        <title>Thousands of microbial genomes shed light on interconnected biogeochemical processes in an aquifer system.</title>
        <authorList>
            <person name="Anantharaman K."/>
            <person name="Brown C.T."/>
            <person name="Hug L.A."/>
            <person name="Sharon I."/>
            <person name="Castelle C.J."/>
            <person name="Probst A.J."/>
            <person name="Thomas B.C."/>
            <person name="Singh A."/>
            <person name="Wilkins M.J."/>
            <person name="Karaoz U."/>
            <person name="Brodie E.L."/>
            <person name="Williams K.H."/>
            <person name="Hubbard S.S."/>
            <person name="Banfield J.F."/>
        </authorList>
    </citation>
    <scope>NUCLEOTIDE SEQUENCE [LARGE SCALE GENOMIC DNA]</scope>
</reference>
<organism evidence="3 4">
    <name type="scientific">Candidatus Uhrbacteria bacterium RIFOXYB2_FULL_57_15</name>
    <dbReference type="NCBI Taxonomy" id="1802422"/>
    <lineage>
        <taxon>Bacteria</taxon>
        <taxon>Candidatus Uhriibacteriota</taxon>
    </lineage>
</organism>